<sequence length="87" mass="9255">MSREREGGQPSVPEGARLATAITVEGVDLALLRQAARLLGAEEAAVVDQALAELVRDRNRRRAVAAEIQRYESGQFAGLAGQNGGIR</sequence>
<gene>
    <name evidence="1" type="ORF">J2S57_001927</name>
</gene>
<proteinExistence type="predicted"/>
<keyword evidence="2" id="KW-1185">Reference proteome</keyword>
<accession>A0ABT9P0H6</accession>
<comment type="caution">
    <text evidence="1">The sequence shown here is derived from an EMBL/GenBank/DDBJ whole genome shotgun (WGS) entry which is preliminary data.</text>
</comment>
<evidence type="ECO:0000313" key="1">
    <source>
        <dbReference type="EMBL" id="MDP9826178.1"/>
    </source>
</evidence>
<dbReference type="RefSeq" id="WP_307240722.1">
    <property type="nucleotide sequence ID" value="NZ_JAUSQZ010000001.1"/>
</dbReference>
<dbReference type="EMBL" id="JAUSQZ010000001">
    <property type="protein sequence ID" value="MDP9826178.1"/>
    <property type="molecule type" value="Genomic_DNA"/>
</dbReference>
<dbReference type="Proteomes" id="UP001235712">
    <property type="component" value="Unassembled WGS sequence"/>
</dbReference>
<organism evidence="1 2">
    <name type="scientific">Kineosporia succinea</name>
    <dbReference type="NCBI Taxonomy" id="84632"/>
    <lineage>
        <taxon>Bacteria</taxon>
        <taxon>Bacillati</taxon>
        <taxon>Actinomycetota</taxon>
        <taxon>Actinomycetes</taxon>
        <taxon>Kineosporiales</taxon>
        <taxon>Kineosporiaceae</taxon>
        <taxon>Kineosporia</taxon>
    </lineage>
</organism>
<name>A0ABT9P0H6_9ACTN</name>
<reference evidence="1 2" key="1">
    <citation type="submission" date="2023-07" db="EMBL/GenBank/DDBJ databases">
        <title>Sequencing the genomes of 1000 actinobacteria strains.</title>
        <authorList>
            <person name="Klenk H.-P."/>
        </authorList>
    </citation>
    <scope>NUCLEOTIDE SEQUENCE [LARGE SCALE GENOMIC DNA]</scope>
    <source>
        <strain evidence="1 2">DSM 44388</strain>
    </source>
</reference>
<evidence type="ECO:0008006" key="3">
    <source>
        <dbReference type="Google" id="ProtNLM"/>
    </source>
</evidence>
<protein>
    <recommendedName>
        <fullName evidence="3">VapB protein of antitoxin of type II toxin-antitoxin system</fullName>
    </recommendedName>
</protein>
<evidence type="ECO:0000313" key="2">
    <source>
        <dbReference type="Proteomes" id="UP001235712"/>
    </source>
</evidence>